<dbReference type="CDD" id="cd00796">
    <property type="entry name" value="INT_Rci_Hp1_C"/>
    <property type="match status" value="1"/>
</dbReference>
<dbReference type="SUPFAM" id="SSF56349">
    <property type="entry name" value="DNA breaking-rejoining enzymes"/>
    <property type="match status" value="1"/>
</dbReference>
<evidence type="ECO:0000313" key="4">
    <source>
        <dbReference type="EMBL" id="OSJ24109.1"/>
    </source>
</evidence>
<protein>
    <submittedName>
        <fullName evidence="4">Integrase</fullName>
    </submittedName>
</protein>
<dbReference type="AlphaFoldDB" id="A0A1Y2JAN9"/>
<dbReference type="Gene3D" id="1.10.443.10">
    <property type="entry name" value="Intergrase catalytic core"/>
    <property type="match status" value="1"/>
</dbReference>
<dbReference type="GO" id="GO:0015074">
    <property type="term" value="P:DNA integration"/>
    <property type="evidence" value="ECO:0007669"/>
    <property type="project" value="UniProtKB-KW"/>
</dbReference>
<evidence type="ECO:0000259" key="3">
    <source>
        <dbReference type="PROSITE" id="PS51898"/>
    </source>
</evidence>
<accession>A0A1Y2JAN9</accession>
<evidence type="ECO:0000256" key="2">
    <source>
        <dbReference type="ARBA" id="ARBA00023172"/>
    </source>
</evidence>
<dbReference type="Proteomes" id="UP000193335">
    <property type="component" value="Unassembled WGS sequence"/>
</dbReference>
<gene>
    <name evidence="4" type="ORF">BSZ19_42990</name>
</gene>
<sequence>MASFTQLPSGNWRVQVRRKNRYVAETFRRRKDGEEWALDMECNIDRSGSPKPRAAVRAKTFGDIIDLHVEGMLEVGRPPRRSKAAVMEALKEDLGSTKLPRLNRERLIEYGRKRAKEGAGPATLAIDMSFIGTVATHAAAVHGIEVSAEEVRLARVALKYLGLVGKSDERDRRPTQDELDELIEYFESNNRQAIPMGRIVRYAVATTMRQEEICRPDWPDVDMKKRIILIRDRKDPREKDGNDQQVPLLNLTGYDAWELLLQQRIITRGLGRVFPYNHRSVSAAFTRACDKLKIEDLHFHDLRHEGTSRLFEAGLTIEKVALVTGHKDWRTLRRYTKLKPEELHKLQTVPQPSLEEFMEALDAGTSHSFPSARCD</sequence>
<dbReference type="PROSITE" id="PS51898">
    <property type="entry name" value="TYR_RECOMBINASE"/>
    <property type="match status" value="1"/>
</dbReference>
<dbReference type="PANTHER" id="PTHR30349">
    <property type="entry name" value="PHAGE INTEGRASE-RELATED"/>
    <property type="match status" value="1"/>
</dbReference>
<comment type="caution">
    <text evidence="4">The sequence shown here is derived from an EMBL/GenBank/DDBJ whole genome shotgun (WGS) entry which is preliminary data.</text>
</comment>
<dbReference type="EMBL" id="NAFL01000283">
    <property type="protein sequence ID" value="OSJ24109.1"/>
    <property type="molecule type" value="Genomic_DNA"/>
</dbReference>
<evidence type="ECO:0000313" key="5">
    <source>
        <dbReference type="Proteomes" id="UP000193335"/>
    </source>
</evidence>
<dbReference type="GO" id="GO:0003677">
    <property type="term" value="F:DNA binding"/>
    <property type="evidence" value="ECO:0007669"/>
    <property type="project" value="InterPro"/>
</dbReference>
<proteinExistence type="predicted"/>
<dbReference type="Pfam" id="PF00589">
    <property type="entry name" value="Phage_integrase"/>
    <property type="match status" value="1"/>
</dbReference>
<name>A0A1Y2JAN9_BRAJP</name>
<dbReference type="RefSeq" id="WP_085404943.1">
    <property type="nucleotide sequence ID" value="NZ_NAFL01000283.1"/>
</dbReference>
<dbReference type="InterPro" id="IPR013762">
    <property type="entry name" value="Integrase-like_cat_sf"/>
</dbReference>
<dbReference type="GO" id="GO:0006310">
    <property type="term" value="P:DNA recombination"/>
    <property type="evidence" value="ECO:0007669"/>
    <property type="project" value="UniProtKB-KW"/>
</dbReference>
<dbReference type="InterPro" id="IPR050090">
    <property type="entry name" value="Tyrosine_recombinase_XerCD"/>
</dbReference>
<dbReference type="PANTHER" id="PTHR30349:SF94">
    <property type="entry name" value="INTEGRASE_RECOMBINASE HI_1414-RELATED"/>
    <property type="match status" value="1"/>
</dbReference>
<evidence type="ECO:0000256" key="1">
    <source>
        <dbReference type="ARBA" id="ARBA00022908"/>
    </source>
</evidence>
<reference evidence="4 5" key="1">
    <citation type="submission" date="2017-03" db="EMBL/GenBank/DDBJ databases">
        <title>Whole genome sequences of fourteen strains of Bradyrhizobium canariense and one strain of Bradyrhizobium japonicum isolated from Lupinus (Papilionoideae: Genisteae) species in Algeria.</title>
        <authorList>
            <person name="Crovadore J."/>
            <person name="Chekireb D."/>
            <person name="Brachmann A."/>
            <person name="Chablais R."/>
            <person name="Cochard B."/>
            <person name="Lefort F."/>
        </authorList>
    </citation>
    <scope>NUCLEOTIDE SEQUENCE [LARGE SCALE GENOMIC DNA]</scope>
    <source>
        <strain evidence="4 5">UBMA197</strain>
    </source>
</reference>
<keyword evidence="1" id="KW-0229">DNA integration</keyword>
<keyword evidence="2" id="KW-0233">DNA recombination</keyword>
<feature type="domain" description="Tyr recombinase" evidence="3">
    <location>
        <begin position="169"/>
        <end position="348"/>
    </location>
</feature>
<dbReference type="InterPro" id="IPR002104">
    <property type="entry name" value="Integrase_catalytic"/>
</dbReference>
<organism evidence="4 5">
    <name type="scientific">Bradyrhizobium japonicum</name>
    <dbReference type="NCBI Taxonomy" id="375"/>
    <lineage>
        <taxon>Bacteria</taxon>
        <taxon>Pseudomonadati</taxon>
        <taxon>Pseudomonadota</taxon>
        <taxon>Alphaproteobacteria</taxon>
        <taxon>Hyphomicrobiales</taxon>
        <taxon>Nitrobacteraceae</taxon>
        <taxon>Bradyrhizobium</taxon>
    </lineage>
</organism>
<dbReference type="InterPro" id="IPR011010">
    <property type="entry name" value="DNA_brk_join_enz"/>
</dbReference>